<reference evidence="1" key="2">
    <citation type="journal article" date="2015" name="Data Brief">
        <title>Shoot transcriptome of the giant reed, Arundo donax.</title>
        <authorList>
            <person name="Barrero R.A."/>
            <person name="Guerrero F.D."/>
            <person name="Moolhuijzen P."/>
            <person name="Goolsby J.A."/>
            <person name="Tidwell J."/>
            <person name="Bellgard S.E."/>
            <person name="Bellgard M.I."/>
        </authorList>
    </citation>
    <scope>NUCLEOTIDE SEQUENCE</scope>
    <source>
        <tissue evidence="1">Shoot tissue taken approximately 20 cm above the soil surface</tissue>
    </source>
</reference>
<proteinExistence type="predicted"/>
<dbReference type="EMBL" id="GBRH01279569">
    <property type="protein sequence ID" value="JAD18326.1"/>
    <property type="molecule type" value="Transcribed_RNA"/>
</dbReference>
<evidence type="ECO:0000313" key="1">
    <source>
        <dbReference type="EMBL" id="JAD18326.1"/>
    </source>
</evidence>
<protein>
    <submittedName>
        <fullName evidence="1">Uncharacterized protein</fullName>
    </submittedName>
</protein>
<accession>A0A0A8XWQ9</accession>
<name>A0A0A8XWQ9_ARUDO</name>
<sequence length="9" mass="1018">MDLKKGVDL</sequence>
<reference evidence="1" key="1">
    <citation type="submission" date="2014-09" db="EMBL/GenBank/DDBJ databases">
        <authorList>
            <person name="Magalhaes I.L.F."/>
            <person name="Oliveira U."/>
            <person name="Santos F.R."/>
            <person name="Vidigal T.H.D.A."/>
            <person name="Brescovit A.D."/>
            <person name="Santos A.J."/>
        </authorList>
    </citation>
    <scope>NUCLEOTIDE SEQUENCE</scope>
    <source>
        <tissue evidence="1">Shoot tissue taken approximately 20 cm above the soil surface</tissue>
    </source>
</reference>
<organism evidence="1">
    <name type="scientific">Arundo donax</name>
    <name type="common">Giant reed</name>
    <name type="synonym">Donax arundinaceus</name>
    <dbReference type="NCBI Taxonomy" id="35708"/>
    <lineage>
        <taxon>Eukaryota</taxon>
        <taxon>Viridiplantae</taxon>
        <taxon>Streptophyta</taxon>
        <taxon>Embryophyta</taxon>
        <taxon>Tracheophyta</taxon>
        <taxon>Spermatophyta</taxon>
        <taxon>Magnoliopsida</taxon>
        <taxon>Liliopsida</taxon>
        <taxon>Poales</taxon>
        <taxon>Poaceae</taxon>
        <taxon>PACMAD clade</taxon>
        <taxon>Arundinoideae</taxon>
        <taxon>Arundineae</taxon>
        <taxon>Arundo</taxon>
    </lineage>
</organism>